<comment type="catalytic activity">
    <reaction evidence="18 19">
        <text>alpha-ribazole 5'-phosphate + adenosylcob(III)inamide-GDP = adenosylcob(III)alamin 5'-phosphate + GMP + H(+)</text>
        <dbReference type="Rhea" id="RHEA:23560"/>
        <dbReference type="ChEBI" id="CHEBI:15378"/>
        <dbReference type="ChEBI" id="CHEBI:57918"/>
        <dbReference type="ChEBI" id="CHEBI:58115"/>
        <dbReference type="ChEBI" id="CHEBI:60487"/>
        <dbReference type="ChEBI" id="CHEBI:60493"/>
        <dbReference type="EC" id="2.7.8.26"/>
    </reaction>
</comment>
<keyword evidence="21" id="KW-1185">Reference proteome</keyword>
<evidence type="ECO:0000256" key="13">
    <source>
        <dbReference type="ARBA" id="ARBA00023136"/>
    </source>
</evidence>
<dbReference type="PANTHER" id="PTHR34148">
    <property type="entry name" value="ADENOSYLCOBINAMIDE-GDP RIBAZOLETRANSFERASE"/>
    <property type="match status" value="1"/>
</dbReference>
<feature type="transmembrane region" description="Helical" evidence="19">
    <location>
        <begin position="194"/>
        <end position="213"/>
    </location>
</feature>
<keyword evidence="11 19" id="KW-0460">Magnesium</keyword>
<dbReference type="HAMAP" id="MF_00719">
    <property type="entry name" value="CobS"/>
    <property type="match status" value="1"/>
</dbReference>
<dbReference type="GO" id="GO:0051073">
    <property type="term" value="F:adenosylcobinamide-GDP ribazoletransferase activity"/>
    <property type="evidence" value="ECO:0007669"/>
    <property type="project" value="UniProtKB-UniRule"/>
</dbReference>
<comment type="cofactor">
    <cofactor evidence="1 19">
        <name>Mg(2+)</name>
        <dbReference type="ChEBI" id="CHEBI:18420"/>
    </cofactor>
</comment>
<comment type="function">
    <text evidence="14 19">Joins adenosylcobinamide-GDP and alpha-ribazole to generate adenosylcobalamin (Ado-cobalamin). Also synthesizes adenosylcobalamin 5'-phosphate from adenosylcobinamide-GDP and alpha-ribazole 5'-phosphate.</text>
</comment>
<dbReference type="AlphaFoldDB" id="A0A5C4S1B7"/>
<protein>
    <recommendedName>
        <fullName evidence="6 19">Adenosylcobinamide-GDP ribazoletransferase</fullName>
        <ecNumber evidence="5 19">2.7.8.26</ecNumber>
    </recommendedName>
    <alternativeName>
        <fullName evidence="16 19">Cobalamin synthase</fullName>
    </alternativeName>
    <alternativeName>
        <fullName evidence="15 19">Cobalamin-5'-phosphate synthase</fullName>
    </alternativeName>
</protein>
<evidence type="ECO:0000313" key="20">
    <source>
        <dbReference type="EMBL" id="TNJ36907.1"/>
    </source>
</evidence>
<evidence type="ECO:0000256" key="15">
    <source>
        <dbReference type="ARBA" id="ARBA00032605"/>
    </source>
</evidence>
<evidence type="ECO:0000256" key="14">
    <source>
        <dbReference type="ARBA" id="ARBA00025228"/>
    </source>
</evidence>
<dbReference type="EMBL" id="VDCI01000003">
    <property type="protein sequence ID" value="TNJ36907.1"/>
    <property type="molecule type" value="Genomic_DNA"/>
</dbReference>
<keyword evidence="13 19" id="KW-0472">Membrane</keyword>
<dbReference type="Proteomes" id="UP000309544">
    <property type="component" value="Unassembled WGS sequence"/>
</dbReference>
<dbReference type="GO" id="GO:0009236">
    <property type="term" value="P:cobalamin biosynthetic process"/>
    <property type="evidence" value="ECO:0007669"/>
    <property type="project" value="UniProtKB-UniRule"/>
</dbReference>
<evidence type="ECO:0000256" key="3">
    <source>
        <dbReference type="ARBA" id="ARBA00004663"/>
    </source>
</evidence>
<comment type="caution">
    <text evidence="20">The sequence shown here is derived from an EMBL/GenBank/DDBJ whole genome shotgun (WGS) entry which is preliminary data.</text>
</comment>
<keyword evidence="7 19" id="KW-1003">Cell membrane</keyword>
<comment type="catalytic activity">
    <reaction evidence="17 19">
        <text>alpha-ribazole + adenosylcob(III)inamide-GDP = adenosylcob(III)alamin + GMP + H(+)</text>
        <dbReference type="Rhea" id="RHEA:16049"/>
        <dbReference type="ChEBI" id="CHEBI:10329"/>
        <dbReference type="ChEBI" id="CHEBI:15378"/>
        <dbReference type="ChEBI" id="CHEBI:18408"/>
        <dbReference type="ChEBI" id="CHEBI:58115"/>
        <dbReference type="ChEBI" id="CHEBI:60487"/>
        <dbReference type="EC" id="2.7.8.26"/>
    </reaction>
</comment>
<dbReference type="EC" id="2.7.8.26" evidence="5 19"/>
<keyword evidence="9 19" id="KW-0808">Transferase</keyword>
<dbReference type="NCBIfam" id="TIGR00317">
    <property type="entry name" value="cobS"/>
    <property type="match status" value="1"/>
</dbReference>
<dbReference type="PANTHER" id="PTHR34148:SF1">
    <property type="entry name" value="ADENOSYLCOBINAMIDE-GDP RIBAZOLETRANSFERASE"/>
    <property type="match status" value="1"/>
</dbReference>
<dbReference type="Pfam" id="PF02654">
    <property type="entry name" value="CobS"/>
    <property type="match status" value="1"/>
</dbReference>
<evidence type="ECO:0000256" key="12">
    <source>
        <dbReference type="ARBA" id="ARBA00022989"/>
    </source>
</evidence>
<evidence type="ECO:0000256" key="9">
    <source>
        <dbReference type="ARBA" id="ARBA00022679"/>
    </source>
</evidence>
<organism evidence="20 21">
    <name type="scientific">Prosthecochloris vibrioformis</name>
    <name type="common">Chlorobium vibrioforme</name>
    <dbReference type="NCBI Taxonomy" id="1098"/>
    <lineage>
        <taxon>Bacteria</taxon>
        <taxon>Pseudomonadati</taxon>
        <taxon>Chlorobiota</taxon>
        <taxon>Chlorobiia</taxon>
        <taxon>Chlorobiales</taxon>
        <taxon>Chlorobiaceae</taxon>
        <taxon>Prosthecochloris</taxon>
    </lineage>
</organism>
<evidence type="ECO:0000256" key="18">
    <source>
        <dbReference type="ARBA" id="ARBA00049504"/>
    </source>
</evidence>
<comment type="subcellular location">
    <subcellularLocation>
        <location evidence="2 19">Cell membrane</location>
        <topology evidence="2 19">Multi-pass membrane protein</topology>
    </subcellularLocation>
</comment>
<reference evidence="20 21" key="1">
    <citation type="submission" date="2019-05" db="EMBL/GenBank/DDBJ databases">
        <title>Draft Whole-Genome sequence of the green sulfur bacterium Prosthecochloris vibrioformis DSM 260.</title>
        <authorList>
            <person name="Meyer T.E."/>
            <person name="Kyndt J.A."/>
        </authorList>
    </citation>
    <scope>NUCLEOTIDE SEQUENCE [LARGE SCALE GENOMIC DNA]</scope>
    <source>
        <strain evidence="20 21">DSM 260</strain>
    </source>
</reference>
<evidence type="ECO:0000256" key="5">
    <source>
        <dbReference type="ARBA" id="ARBA00013200"/>
    </source>
</evidence>
<dbReference type="GO" id="GO:0005886">
    <property type="term" value="C:plasma membrane"/>
    <property type="evidence" value="ECO:0007669"/>
    <property type="project" value="UniProtKB-SubCell"/>
</dbReference>
<gene>
    <name evidence="19 20" type="primary">cobS</name>
    <name evidence="20" type="ORF">FGF68_04855</name>
</gene>
<feature type="transmembrane region" description="Helical" evidence="19">
    <location>
        <begin position="134"/>
        <end position="153"/>
    </location>
</feature>
<accession>A0A5C4S1B7</accession>
<feature type="transmembrane region" description="Helical" evidence="19">
    <location>
        <begin position="29"/>
        <end position="51"/>
    </location>
</feature>
<evidence type="ECO:0000256" key="4">
    <source>
        <dbReference type="ARBA" id="ARBA00010561"/>
    </source>
</evidence>
<comment type="similarity">
    <text evidence="4 19">Belongs to the CobS family.</text>
</comment>
<proteinExistence type="inferred from homology"/>
<feature type="transmembrane region" description="Helical" evidence="19">
    <location>
        <begin position="165"/>
        <end position="188"/>
    </location>
</feature>
<comment type="pathway">
    <text evidence="3 19">Cofactor biosynthesis; adenosylcobalamin biosynthesis; adenosylcobalamin from cob(II)yrinate a,c-diamide: step 7/7.</text>
</comment>
<feature type="transmembrane region" description="Helical" evidence="19">
    <location>
        <begin position="104"/>
        <end position="122"/>
    </location>
</feature>
<evidence type="ECO:0000256" key="17">
    <source>
        <dbReference type="ARBA" id="ARBA00048623"/>
    </source>
</evidence>
<dbReference type="UniPathway" id="UPA00148">
    <property type="reaction ID" value="UER00238"/>
</dbReference>
<name>A0A5C4S1B7_PROVB</name>
<sequence>MLCGLVTAMRTLSVLPVPGRETRHFSDALYWFPFAGLLLGILLVLPAMLAVRLAWPELSAALVLLSGVVLTRGMHADGLADMADGFFGGRDREARLRIMKDPSVGSFGVLALVMLYLLKWVVLVKLVEGESWTVIIAGIVLARVAQVALASMLPYARSGGGTASGFVSGAGALHGAVAFLAGAGLLLLLTGFSLLFVTLLASFATVSVLVGWLSMRRIGGVTGDVLGAASELSELGVWCVAACFLFG</sequence>
<evidence type="ECO:0000256" key="8">
    <source>
        <dbReference type="ARBA" id="ARBA00022573"/>
    </source>
</evidence>
<keyword evidence="10 19" id="KW-0812">Transmembrane</keyword>
<evidence type="ECO:0000256" key="2">
    <source>
        <dbReference type="ARBA" id="ARBA00004651"/>
    </source>
</evidence>
<evidence type="ECO:0000256" key="11">
    <source>
        <dbReference type="ARBA" id="ARBA00022842"/>
    </source>
</evidence>
<keyword evidence="12 19" id="KW-1133">Transmembrane helix</keyword>
<evidence type="ECO:0000256" key="19">
    <source>
        <dbReference type="HAMAP-Rule" id="MF_00719"/>
    </source>
</evidence>
<dbReference type="InterPro" id="IPR003805">
    <property type="entry name" value="CobS"/>
</dbReference>
<keyword evidence="8 19" id="KW-0169">Cobalamin biosynthesis</keyword>
<evidence type="ECO:0000256" key="10">
    <source>
        <dbReference type="ARBA" id="ARBA00022692"/>
    </source>
</evidence>
<evidence type="ECO:0000256" key="6">
    <source>
        <dbReference type="ARBA" id="ARBA00015850"/>
    </source>
</evidence>
<evidence type="ECO:0000256" key="7">
    <source>
        <dbReference type="ARBA" id="ARBA00022475"/>
    </source>
</evidence>
<dbReference type="GO" id="GO:0008818">
    <property type="term" value="F:cobalamin 5'-phosphate synthase activity"/>
    <property type="evidence" value="ECO:0007669"/>
    <property type="project" value="UniProtKB-UniRule"/>
</dbReference>
<evidence type="ECO:0000256" key="16">
    <source>
        <dbReference type="ARBA" id="ARBA00032853"/>
    </source>
</evidence>
<evidence type="ECO:0000256" key="1">
    <source>
        <dbReference type="ARBA" id="ARBA00001946"/>
    </source>
</evidence>
<evidence type="ECO:0000313" key="21">
    <source>
        <dbReference type="Proteomes" id="UP000309544"/>
    </source>
</evidence>
<dbReference type="RefSeq" id="WP_139626421.1">
    <property type="nucleotide sequence ID" value="NZ_VDCI01000003.1"/>
</dbReference>